<evidence type="ECO:0000259" key="7">
    <source>
        <dbReference type="PROSITE" id="PS51352"/>
    </source>
</evidence>
<dbReference type="PROSITE" id="PS00460">
    <property type="entry name" value="GLUTATHIONE_PEROXID_1"/>
    <property type="match status" value="1"/>
</dbReference>
<reference evidence="9" key="1">
    <citation type="submission" date="2016-04" db="EMBL/GenBank/DDBJ databases">
        <title>Draft genome sequence of Paludibacter jiangxiensis strain NM7.</title>
        <authorList>
            <person name="Qiu Y."/>
            <person name="Matsuura N."/>
            <person name="Ohashi A."/>
            <person name="Tourlousse M.D."/>
            <person name="Sekiguchi Y."/>
        </authorList>
    </citation>
    <scope>NUCLEOTIDE SEQUENCE [LARGE SCALE GENOMIC DNA]</scope>
    <source>
        <strain evidence="9">NM7</strain>
    </source>
</reference>
<evidence type="ECO:0000313" key="9">
    <source>
        <dbReference type="Proteomes" id="UP000076586"/>
    </source>
</evidence>
<name>A0A161LEQ4_9BACT</name>
<evidence type="ECO:0000256" key="6">
    <source>
        <dbReference type="SAM" id="SignalP"/>
    </source>
</evidence>
<feature type="signal peptide" evidence="6">
    <location>
        <begin position="1"/>
        <end position="22"/>
    </location>
</feature>
<dbReference type="GO" id="GO:0034599">
    <property type="term" value="P:cellular response to oxidative stress"/>
    <property type="evidence" value="ECO:0007669"/>
    <property type="project" value="TreeGrafter"/>
</dbReference>
<organism evidence="8 9">
    <name type="scientific">Paludibacter jiangxiensis</name>
    <dbReference type="NCBI Taxonomy" id="681398"/>
    <lineage>
        <taxon>Bacteria</taxon>
        <taxon>Pseudomonadati</taxon>
        <taxon>Bacteroidota</taxon>
        <taxon>Bacteroidia</taxon>
        <taxon>Bacteroidales</taxon>
        <taxon>Paludibacteraceae</taxon>
        <taxon>Paludibacter</taxon>
    </lineage>
</organism>
<comment type="similarity">
    <text evidence="1 5">Belongs to the glutathione peroxidase family.</text>
</comment>
<dbReference type="PANTHER" id="PTHR11592">
    <property type="entry name" value="GLUTATHIONE PEROXIDASE"/>
    <property type="match status" value="1"/>
</dbReference>
<proteinExistence type="inferred from homology"/>
<reference evidence="9" key="2">
    <citation type="journal article" date="2017" name="Genome Announc.">
        <title>Draft genome sequence of Paludibacter jiangxiensis NM7(T), a propionate-producing fermentative bacterium.</title>
        <authorList>
            <person name="Qiu Y.-L."/>
            <person name="Tourlousse D.M."/>
            <person name="Matsuura N."/>
            <person name="Ohashi A."/>
            <person name="Sekiguchi Y."/>
        </authorList>
    </citation>
    <scope>NUCLEOTIDE SEQUENCE [LARGE SCALE GENOMIC DNA]</scope>
    <source>
        <strain evidence="9">NM7</strain>
    </source>
</reference>
<protein>
    <recommendedName>
        <fullName evidence="5">Glutathione peroxidase</fullName>
    </recommendedName>
</protein>
<evidence type="ECO:0000256" key="5">
    <source>
        <dbReference type="RuleBase" id="RU000499"/>
    </source>
</evidence>
<dbReference type="AlphaFoldDB" id="A0A161LEQ4"/>
<dbReference type="InterPro" id="IPR000889">
    <property type="entry name" value="Glutathione_peroxidase"/>
</dbReference>
<dbReference type="PANTHER" id="PTHR11592:SF78">
    <property type="entry name" value="GLUTATHIONE PEROXIDASE"/>
    <property type="match status" value="1"/>
</dbReference>
<dbReference type="OrthoDB" id="9789406at2"/>
<dbReference type="CDD" id="cd00340">
    <property type="entry name" value="GSH_Peroxidase"/>
    <property type="match status" value="1"/>
</dbReference>
<keyword evidence="9" id="KW-1185">Reference proteome</keyword>
<feature type="chain" id="PRO_5007823788" description="Glutathione peroxidase" evidence="6">
    <location>
        <begin position="23"/>
        <end position="184"/>
    </location>
</feature>
<keyword evidence="2 5" id="KW-0575">Peroxidase</keyword>
<dbReference type="InterPro" id="IPR013766">
    <property type="entry name" value="Thioredoxin_domain"/>
</dbReference>
<dbReference type="RefSeq" id="WP_068704178.1">
    <property type="nucleotide sequence ID" value="NZ_BDCR01000003.1"/>
</dbReference>
<dbReference type="Pfam" id="PF00255">
    <property type="entry name" value="GSHPx"/>
    <property type="match status" value="1"/>
</dbReference>
<dbReference type="PROSITE" id="PS51352">
    <property type="entry name" value="THIOREDOXIN_2"/>
    <property type="match status" value="1"/>
</dbReference>
<evidence type="ECO:0000313" key="8">
    <source>
        <dbReference type="EMBL" id="GAT63215.1"/>
    </source>
</evidence>
<dbReference type="PIRSF" id="PIRSF000303">
    <property type="entry name" value="Glutathion_perox"/>
    <property type="match status" value="1"/>
</dbReference>
<dbReference type="EMBL" id="BDCR01000003">
    <property type="protein sequence ID" value="GAT63215.1"/>
    <property type="molecule type" value="Genomic_DNA"/>
</dbReference>
<feature type="domain" description="Thioredoxin" evidence="7">
    <location>
        <begin position="22"/>
        <end position="184"/>
    </location>
</feature>
<gene>
    <name evidence="8" type="ORF">PJIAN_3531</name>
</gene>
<dbReference type="GO" id="GO:0004601">
    <property type="term" value="F:peroxidase activity"/>
    <property type="evidence" value="ECO:0007669"/>
    <property type="project" value="UniProtKB-KW"/>
</dbReference>
<keyword evidence="6" id="KW-0732">Signal</keyword>
<dbReference type="FunFam" id="3.40.30.10:FF:000010">
    <property type="entry name" value="Glutathione peroxidase"/>
    <property type="match status" value="1"/>
</dbReference>
<dbReference type="Proteomes" id="UP000076586">
    <property type="component" value="Unassembled WGS sequence"/>
</dbReference>
<evidence type="ECO:0000256" key="4">
    <source>
        <dbReference type="PIRSR" id="PIRSR000303-1"/>
    </source>
</evidence>
<dbReference type="STRING" id="681398.PJIAN_3531"/>
<evidence type="ECO:0000256" key="2">
    <source>
        <dbReference type="ARBA" id="ARBA00022559"/>
    </source>
</evidence>
<dbReference type="PRINTS" id="PR01011">
    <property type="entry name" value="GLUTPROXDASE"/>
</dbReference>
<keyword evidence="3 5" id="KW-0560">Oxidoreductase</keyword>
<sequence length="184" mass="20841">MKTRHISILLLIVLSITGAVHAQSAKPIYQFSVTDLYGKTFDFSSLKGKKVMIVNTASKCGLTPQYKLLEALYEKYKDQNFVIVGFPANNFAGQEPGSNSEIAEFCQQNYGVTFPMMEKISVKGNDQHPIYKYLTTKAENGFQDSEVQWNFQKYLIDAKGYLVKVIPPRTLPDSPEIISWIEQK</sequence>
<dbReference type="InterPro" id="IPR029759">
    <property type="entry name" value="GPX_AS"/>
</dbReference>
<dbReference type="InterPro" id="IPR036249">
    <property type="entry name" value="Thioredoxin-like_sf"/>
</dbReference>
<dbReference type="Gene3D" id="3.40.30.10">
    <property type="entry name" value="Glutaredoxin"/>
    <property type="match status" value="1"/>
</dbReference>
<comment type="caution">
    <text evidence="8">The sequence shown here is derived from an EMBL/GenBank/DDBJ whole genome shotgun (WGS) entry which is preliminary data.</text>
</comment>
<accession>A0A161LEQ4</accession>
<evidence type="ECO:0000256" key="1">
    <source>
        <dbReference type="ARBA" id="ARBA00006926"/>
    </source>
</evidence>
<evidence type="ECO:0000256" key="3">
    <source>
        <dbReference type="ARBA" id="ARBA00023002"/>
    </source>
</evidence>
<dbReference type="SUPFAM" id="SSF52833">
    <property type="entry name" value="Thioredoxin-like"/>
    <property type="match status" value="1"/>
</dbReference>
<dbReference type="PROSITE" id="PS51355">
    <property type="entry name" value="GLUTATHIONE_PEROXID_3"/>
    <property type="match status" value="1"/>
</dbReference>
<feature type="active site" evidence="4">
    <location>
        <position position="60"/>
    </location>
</feature>